<evidence type="ECO:0000313" key="2">
    <source>
        <dbReference type="EMBL" id="AXK82945.1"/>
    </source>
</evidence>
<keyword evidence="3" id="KW-1185">Reference proteome</keyword>
<accession>A0A346A198</accession>
<keyword evidence="1" id="KW-0732">Signal</keyword>
<dbReference type="KEGG" id="ptaw:DW352_21925"/>
<dbReference type="Proteomes" id="UP000254889">
    <property type="component" value="Chromosome"/>
</dbReference>
<dbReference type="EMBL" id="CP031417">
    <property type="protein sequence ID" value="AXK82945.1"/>
    <property type="molecule type" value="Genomic_DNA"/>
</dbReference>
<reference evidence="2 3" key="1">
    <citation type="submission" date="2018-07" db="EMBL/GenBank/DDBJ databases">
        <authorList>
            <person name="Quirk P.G."/>
            <person name="Krulwich T.A."/>
        </authorList>
    </citation>
    <scope>NUCLEOTIDE SEQUENCE [LARGE SCALE GENOMIC DNA]</scope>
    <source>
        <strain evidence="2 3">CC-BB4</strain>
    </source>
</reference>
<gene>
    <name evidence="2" type="ORF">DW352_21925</name>
</gene>
<feature type="signal peptide" evidence="1">
    <location>
        <begin position="1"/>
        <end position="20"/>
    </location>
</feature>
<proteinExistence type="predicted"/>
<evidence type="ECO:0000256" key="1">
    <source>
        <dbReference type="SAM" id="SignalP"/>
    </source>
</evidence>
<organism evidence="2 3">
    <name type="scientific">Pseudolabrys taiwanensis</name>
    <dbReference type="NCBI Taxonomy" id="331696"/>
    <lineage>
        <taxon>Bacteria</taxon>
        <taxon>Pseudomonadati</taxon>
        <taxon>Pseudomonadota</taxon>
        <taxon>Alphaproteobacteria</taxon>
        <taxon>Hyphomicrobiales</taxon>
        <taxon>Xanthobacteraceae</taxon>
        <taxon>Pseudolabrys</taxon>
    </lineage>
</organism>
<dbReference type="AlphaFoldDB" id="A0A346A198"/>
<dbReference type="RefSeq" id="WP_115693324.1">
    <property type="nucleotide sequence ID" value="NZ_CP031417.1"/>
</dbReference>
<evidence type="ECO:0000313" key="3">
    <source>
        <dbReference type="Proteomes" id="UP000254889"/>
    </source>
</evidence>
<protein>
    <recommendedName>
        <fullName evidence="4">DUF3617 family protein</fullName>
    </recommendedName>
</protein>
<sequence>MKRSVVASALFVLLPVAALAVTSPFERLAGTWSGNGTIEMADGNREPLRCRAAYDVLKDGMNLQLNLRCASESYNFDLRSSADYERGRVTGVWSESTMNAGGQLSGRAEGDRIRVVANSQAFTAALTLVTNGQRQTVQIQSQQPDSRIKGATMTLSRN</sequence>
<feature type="chain" id="PRO_5016964064" description="DUF3617 family protein" evidence="1">
    <location>
        <begin position="21"/>
        <end position="158"/>
    </location>
</feature>
<evidence type="ECO:0008006" key="4">
    <source>
        <dbReference type="Google" id="ProtNLM"/>
    </source>
</evidence>
<name>A0A346A198_9HYPH</name>
<dbReference type="OrthoDB" id="8137995at2"/>